<dbReference type="STRING" id="1434232.MAIT1_02718"/>
<name>A0A1Y2K3H4_9PROT</name>
<dbReference type="PANTHER" id="PTHR43833">
    <property type="entry name" value="POTASSIUM CHANNEL PROTEIN 2-RELATED-RELATED"/>
    <property type="match status" value="1"/>
</dbReference>
<dbReference type="Proteomes" id="UP000194003">
    <property type="component" value="Unassembled WGS sequence"/>
</dbReference>
<comment type="subcellular location">
    <subcellularLocation>
        <location evidence="1">Cell membrane</location>
        <topology evidence="1">Multi-pass membrane protein</topology>
    </subcellularLocation>
</comment>
<keyword evidence="2" id="KW-0472">Membrane</keyword>
<proteinExistence type="predicted"/>
<reference evidence="5 6" key="1">
    <citation type="journal article" date="2016" name="BMC Genomics">
        <title>Combined genomic and structural analyses of a cultured magnetotactic bacterium reveals its niche adaptation to a dynamic environment.</title>
        <authorList>
            <person name="Araujo A.C."/>
            <person name="Morillo V."/>
            <person name="Cypriano J."/>
            <person name="Teixeira L.C."/>
            <person name="Leao P."/>
            <person name="Lyra S."/>
            <person name="Almeida L.G."/>
            <person name="Bazylinski D.A."/>
            <person name="Vasconcellos A.T."/>
            <person name="Abreu F."/>
            <person name="Lins U."/>
        </authorList>
    </citation>
    <scope>NUCLEOTIDE SEQUENCE [LARGE SCALE GENOMIC DNA]</scope>
    <source>
        <strain evidence="5 6">IT-1</strain>
    </source>
</reference>
<sequence>MTYHVFKRMRTPLLALLAAYSIAILGMTLIPGVDDQGNPWRMSFFHAFYYVSFMATTIGFGEIPYAFSEAQRVWGIFCIYLTVIAWFYAIGAIINLVQDSGFRGAFIRDNFARSVRAIREPFYIICGYGDTGKELVRALCAREIRAVVVDSNQHQMHDLALTNHSLEVPGVCADVRVPKTLIDAGIQHHWCQGLVAMTDIDAVNLKVAITSKLLNPDMPVICRGEAPEYEENMASFGTDHIIDPFTTFSNRLALALDKPGLHLLNDWLSGVPGAPMEDPVYPPKGTWVVCGFGPFGKAMHASLTRRGIPVVTVEFDPDKTSSPPGTIQGIGADHATLRAAGIENAVGLVAGTQDDANNLSIVMTAVEMNPQLFVVIRQNRSMNTPLFSAVTANLVMQSSRILAREVRLLLTLPLLREFLILAQKRDNDWANGVSSRILGMMRTNVHPSSWSVSVDEERAPAIVDSIKRGNPVAIVDLMRSPANRDEFMPCMPLLLKRASGQTLLTPETELHLNPGDQVLFCGERGVRHRMGWSFANINALGYILTGDDSPDGWVFQKYHAWRAKRAMRQERV</sequence>
<dbReference type="InterPro" id="IPR036291">
    <property type="entry name" value="NAD(P)-bd_dom_sf"/>
</dbReference>
<keyword evidence="2" id="KW-1133">Transmembrane helix</keyword>
<feature type="transmembrane region" description="Helical" evidence="2">
    <location>
        <begin position="42"/>
        <end position="61"/>
    </location>
</feature>
<evidence type="ECO:0000259" key="4">
    <source>
        <dbReference type="Pfam" id="PF07885"/>
    </source>
</evidence>
<dbReference type="SUPFAM" id="SSF51735">
    <property type="entry name" value="NAD(P)-binding Rossmann-fold domains"/>
    <property type="match status" value="2"/>
</dbReference>
<dbReference type="Pfam" id="PF07885">
    <property type="entry name" value="Ion_trans_2"/>
    <property type="match status" value="1"/>
</dbReference>
<feature type="domain" description="RCK N-terminal" evidence="3">
    <location>
        <begin position="288"/>
        <end position="396"/>
    </location>
</feature>
<dbReference type="InterPro" id="IPR013099">
    <property type="entry name" value="K_chnl_dom"/>
</dbReference>
<dbReference type="GO" id="GO:0005886">
    <property type="term" value="C:plasma membrane"/>
    <property type="evidence" value="ECO:0007669"/>
    <property type="project" value="UniProtKB-SubCell"/>
</dbReference>
<keyword evidence="2" id="KW-0812">Transmembrane</keyword>
<keyword evidence="6" id="KW-1185">Reference proteome</keyword>
<dbReference type="SUPFAM" id="SSF81324">
    <property type="entry name" value="Voltage-gated potassium channels"/>
    <property type="match status" value="1"/>
</dbReference>
<dbReference type="AlphaFoldDB" id="A0A1Y2K3H4"/>
<organism evidence="5 6">
    <name type="scientific">Magnetofaba australis IT-1</name>
    <dbReference type="NCBI Taxonomy" id="1434232"/>
    <lineage>
        <taxon>Bacteria</taxon>
        <taxon>Pseudomonadati</taxon>
        <taxon>Pseudomonadota</taxon>
        <taxon>Magnetococcia</taxon>
        <taxon>Magnetococcales</taxon>
        <taxon>Magnetococcaceae</taxon>
        <taxon>Magnetofaba</taxon>
    </lineage>
</organism>
<protein>
    <submittedName>
        <fullName evidence="5">Putative TrkA domain-containing protein</fullName>
    </submittedName>
</protein>
<evidence type="ECO:0000256" key="2">
    <source>
        <dbReference type="SAM" id="Phobius"/>
    </source>
</evidence>
<evidence type="ECO:0000256" key="1">
    <source>
        <dbReference type="ARBA" id="ARBA00004651"/>
    </source>
</evidence>
<comment type="caution">
    <text evidence="5">The sequence shown here is derived from an EMBL/GenBank/DDBJ whole genome shotgun (WGS) entry which is preliminary data.</text>
</comment>
<dbReference type="EMBL" id="LVJN01000020">
    <property type="protein sequence ID" value="OSM02553.1"/>
    <property type="molecule type" value="Genomic_DNA"/>
</dbReference>
<gene>
    <name evidence="5" type="ORF">MAIT1_02718</name>
</gene>
<dbReference type="Gene3D" id="3.40.50.720">
    <property type="entry name" value="NAD(P)-binding Rossmann-like Domain"/>
    <property type="match status" value="2"/>
</dbReference>
<dbReference type="InterPro" id="IPR003148">
    <property type="entry name" value="RCK_N"/>
</dbReference>
<dbReference type="Pfam" id="PF02254">
    <property type="entry name" value="TrkA_N"/>
    <property type="match status" value="2"/>
</dbReference>
<feature type="transmembrane region" description="Helical" evidence="2">
    <location>
        <begin position="12"/>
        <end position="30"/>
    </location>
</feature>
<evidence type="ECO:0000259" key="3">
    <source>
        <dbReference type="Pfam" id="PF02254"/>
    </source>
</evidence>
<feature type="transmembrane region" description="Helical" evidence="2">
    <location>
        <begin position="73"/>
        <end position="97"/>
    </location>
</feature>
<dbReference type="GO" id="GO:0006813">
    <property type="term" value="P:potassium ion transport"/>
    <property type="evidence" value="ECO:0007669"/>
    <property type="project" value="InterPro"/>
</dbReference>
<feature type="domain" description="RCK N-terminal" evidence="3">
    <location>
        <begin position="123"/>
        <end position="244"/>
    </location>
</feature>
<dbReference type="InterPro" id="IPR050721">
    <property type="entry name" value="Trk_Ktr_HKT_K-transport"/>
</dbReference>
<accession>A0A1Y2K3H4</accession>
<feature type="domain" description="Potassium channel" evidence="4">
    <location>
        <begin position="28"/>
        <end position="98"/>
    </location>
</feature>
<evidence type="ECO:0000313" key="6">
    <source>
        <dbReference type="Proteomes" id="UP000194003"/>
    </source>
</evidence>
<evidence type="ECO:0000313" key="5">
    <source>
        <dbReference type="EMBL" id="OSM02553.1"/>
    </source>
</evidence>
<dbReference type="Gene3D" id="1.10.287.70">
    <property type="match status" value="1"/>
</dbReference>